<protein>
    <submittedName>
        <fullName evidence="1">Uncharacterized protein</fullName>
    </submittedName>
</protein>
<dbReference type="Proteomes" id="UP000285201">
    <property type="component" value="Unassembled WGS sequence"/>
</dbReference>
<name>A0A415MEC7_9FIRM</name>
<evidence type="ECO:0000313" key="1">
    <source>
        <dbReference type="EMBL" id="RHL71193.1"/>
    </source>
</evidence>
<dbReference type="EMBL" id="QROY01000002">
    <property type="protein sequence ID" value="RHL71193.1"/>
    <property type="molecule type" value="Genomic_DNA"/>
</dbReference>
<evidence type="ECO:0000313" key="2">
    <source>
        <dbReference type="Proteomes" id="UP000285201"/>
    </source>
</evidence>
<proteinExistence type="predicted"/>
<sequence>MAKNKMITKKDLLTKLRAYKESPDDDVIRIKKKIEKIFLQCPEILYALNEKKLESELFDDDGNINWEWNEELGEYEPLGEWDNYIGSTANIRPFLFIPDTQTEVKHYICYQVGTDENVRYNPTEKLLNITFTIFVHGNDRVDKLTGIPRHDLLAALIRENFAWTGFEIEKPTPICNKESTTDNNYLVRTLQYQCVLPNDLVISSNGTTSYKNKRW</sequence>
<dbReference type="AlphaFoldDB" id="A0A415MEC7"/>
<comment type="caution">
    <text evidence="1">The sequence shown here is derived from an EMBL/GenBank/DDBJ whole genome shotgun (WGS) entry which is preliminary data.</text>
</comment>
<dbReference type="RefSeq" id="WP_118370002.1">
    <property type="nucleotide sequence ID" value="NZ_QROY01000002.1"/>
</dbReference>
<accession>A0A415MEC7</accession>
<organism evidence="1 2">
    <name type="scientific">Lachnospira eligens</name>
    <dbReference type="NCBI Taxonomy" id="39485"/>
    <lineage>
        <taxon>Bacteria</taxon>
        <taxon>Bacillati</taxon>
        <taxon>Bacillota</taxon>
        <taxon>Clostridia</taxon>
        <taxon>Lachnospirales</taxon>
        <taxon>Lachnospiraceae</taxon>
        <taxon>Lachnospira</taxon>
    </lineage>
</organism>
<gene>
    <name evidence="1" type="ORF">DW007_03355</name>
</gene>
<reference evidence="1 2" key="1">
    <citation type="submission" date="2018-08" db="EMBL/GenBank/DDBJ databases">
        <title>A genome reference for cultivated species of the human gut microbiota.</title>
        <authorList>
            <person name="Zou Y."/>
            <person name="Xue W."/>
            <person name="Luo G."/>
        </authorList>
    </citation>
    <scope>NUCLEOTIDE SEQUENCE [LARGE SCALE GENOMIC DNA]</scope>
    <source>
        <strain evidence="1 2">AF36-7BH</strain>
    </source>
</reference>